<evidence type="ECO:0000259" key="5">
    <source>
        <dbReference type="Pfam" id="PF04548"/>
    </source>
</evidence>
<accession>A0AAV6QI72</accession>
<keyword evidence="4" id="KW-1133">Transmembrane helix</keyword>
<keyword evidence="4" id="KW-0472">Membrane</keyword>
<dbReference type="InterPro" id="IPR006703">
    <property type="entry name" value="G_AIG1"/>
</dbReference>
<evidence type="ECO:0000256" key="3">
    <source>
        <dbReference type="SAM" id="MobiDB-lite"/>
    </source>
</evidence>
<dbReference type="PANTHER" id="PTHR10903">
    <property type="entry name" value="GTPASE, IMAP FAMILY MEMBER-RELATED"/>
    <property type="match status" value="1"/>
</dbReference>
<evidence type="ECO:0000313" key="7">
    <source>
        <dbReference type="Proteomes" id="UP000693946"/>
    </source>
</evidence>
<dbReference type="AlphaFoldDB" id="A0AAV6QI72"/>
<sequence>MYLCFSFLVKVTDDVKPRQRRSSLDLLPPNMSELRLVLLGNNWSERSSVANFILEENVFSSQREPDNCEKVRGKLKKEFVLINTPNLLHSNTSDMQMREHVEHCACLSKPGPHVFLLVLDSEDFTEEHRLRLCTVLEILGDQSFARSLILISGKNYRSQIPLKDIIRKCSYRYLMMENLEMEELLTRLRQTQTQVEIIMKEKEEENLRREHKDMTRKITELKGENERERKLRANEQTEKDKCINKEREERKRQREEDEKRWKKQKETLREECRKKVETSEKKAHLEREQREAAERKLEQCRKEIKKSQDAWDKEKKELWEQRHQDLKQHLEVEKTRSIKLHEEFYRRRKTWISSCFILTSLSLSLLFYIFHLREQKL</sequence>
<dbReference type="InterPro" id="IPR045058">
    <property type="entry name" value="GIMA/IAN/Toc"/>
</dbReference>
<name>A0AAV6QI72_SOLSE</name>
<proteinExistence type="predicted"/>
<keyword evidence="4" id="KW-0812">Transmembrane</keyword>
<organism evidence="6 7">
    <name type="scientific">Solea senegalensis</name>
    <name type="common">Senegalese sole</name>
    <dbReference type="NCBI Taxonomy" id="28829"/>
    <lineage>
        <taxon>Eukaryota</taxon>
        <taxon>Metazoa</taxon>
        <taxon>Chordata</taxon>
        <taxon>Craniata</taxon>
        <taxon>Vertebrata</taxon>
        <taxon>Euteleostomi</taxon>
        <taxon>Actinopterygii</taxon>
        <taxon>Neopterygii</taxon>
        <taxon>Teleostei</taxon>
        <taxon>Neoteleostei</taxon>
        <taxon>Acanthomorphata</taxon>
        <taxon>Carangaria</taxon>
        <taxon>Pleuronectiformes</taxon>
        <taxon>Pleuronectoidei</taxon>
        <taxon>Soleidae</taxon>
        <taxon>Solea</taxon>
    </lineage>
</organism>
<feature type="region of interest" description="Disordered" evidence="3">
    <location>
        <begin position="206"/>
        <end position="244"/>
    </location>
</feature>
<gene>
    <name evidence="6" type="ORF">JOB18_043079</name>
</gene>
<protein>
    <submittedName>
        <fullName evidence="6">GTPase IMAP family member 8-like</fullName>
    </submittedName>
</protein>
<evidence type="ECO:0000256" key="1">
    <source>
        <dbReference type="ARBA" id="ARBA00022741"/>
    </source>
</evidence>
<dbReference type="Pfam" id="PF04548">
    <property type="entry name" value="AIG1"/>
    <property type="match status" value="1"/>
</dbReference>
<keyword evidence="1" id="KW-0547">Nucleotide-binding</keyword>
<dbReference type="EMBL" id="JAGKHQ010000017">
    <property type="protein sequence ID" value="KAG7490848.1"/>
    <property type="molecule type" value="Genomic_DNA"/>
</dbReference>
<evidence type="ECO:0000256" key="4">
    <source>
        <dbReference type="SAM" id="Phobius"/>
    </source>
</evidence>
<comment type="caution">
    <text evidence="6">The sequence shown here is derived from an EMBL/GenBank/DDBJ whole genome shotgun (WGS) entry which is preliminary data.</text>
</comment>
<evidence type="ECO:0000256" key="2">
    <source>
        <dbReference type="ARBA" id="ARBA00023134"/>
    </source>
</evidence>
<keyword evidence="7" id="KW-1185">Reference proteome</keyword>
<evidence type="ECO:0000313" key="6">
    <source>
        <dbReference type="EMBL" id="KAG7490848.1"/>
    </source>
</evidence>
<reference evidence="6 7" key="1">
    <citation type="journal article" date="2021" name="Sci. Rep.">
        <title>Chromosome anchoring in Senegalese sole (Solea senegalensis) reveals sex-associated markers and genome rearrangements in flatfish.</title>
        <authorList>
            <person name="Guerrero-Cozar I."/>
            <person name="Gomez-Garrido J."/>
            <person name="Berbel C."/>
            <person name="Martinez-Blanch J.F."/>
            <person name="Alioto T."/>
            <person name="Claros M.G."/>
            <person name="Gagnaire P.A."/>
            <person name="Manchado M."/>
        </authorList>
    </citation>
    <scope>NUCLEOTIDE SEQUENCE [LARGE SCALE GENOMIC DNA]</scope>
    <source>
        <strain evidence="6">Sse05_10M</strain>
    </source>
</reference>
<feature type="domain" description="AIG1-type G" evidence="5">
    <location>
        <begin position="34"/>
        <end position="220"/>
    </location>
</feature>
<dbReference type="Proteomes" id="UP000693946">
    <property type="component" value="Linkage Group LG5"/>
</dbReference>
<feature type="transmembrane region" description="Helical" evidence="4">
    <location>
        <begin position="351"/>
        <end position="370"/>
    </location>
</feature>
<dbReference type="PANTHER" id="PTHR10903:SF170">
    <property type="entry name" value="GTPASE IMAP FAMILY MEMBER 7"/>
    <property type="match status" value="1"/>
</dbReference>
<dbReference type="GO" id="GO:0005525">
    <property type="term" value="F:GTP binding"/>
    <property type="evidence" value="ECO:0007669"/>
    <property type="project" value="UniProtKB-KW"/>
</dbReference>
<keyword evidence="2" id="KW-0342">GTP-binding</keyword>